<organism evidence="2 3">
    <name type="scientific">Senna tora</name>
    <dbReference type="NCBI Taxonomy" id="362788"/>
    <lineage>
        <taxon>Eukaryota</taxon>
        <taxon>Viridiplantae</taxon>
        <taxon>Streptophyta</taxon>
        <taxon>Embryophyta</taxon>
        <taxon>Tracheophyta</taxon>
        <taxon>Spermatophyta</taxon>
        <taxon>Magnoliopsida</taxon>
        <taxon>eudicotyledons</taxon>
        <taxon>Gunneridae</taxon>
        <taxon>Pentapetalae</taxon>
        <taxon>rosids</taxon>
        <taxon>fabids</taxon>
        <taxon>Fabales</taxon>
        <taxon>Fabaceae</taxon>
        <taxon>Caesalpinioideae</taxon>
        <taxon>Cassia clade</taxon>
        <taxon>Senna</taxon>
    </lineage>
</organism>
<name>A0A834W6H0_9FABA</name>
<feature type="compositionally biased region" description="Basic and acidic residues" evidence="1">
    <location>
        <begin position="43"/>
        <end position="52"/>
    </location>
</feature>
<sequence length="84" mass="9810">MWIEMHSLILGKLRKKNANSQKEKRKKRSRTKAFIKTPPSENLRSERRGDGRPRVNELAVSVCRIGVRDRLVTNLVTPGLFLYY</sequence>
<dbReference type="AlphaFoldDB" id="A0A834W6H0"/>
<dbReference type="EMBL" id="JAAIUW010000010">
    <property type="protein sequence ID" value="KAF7811102.1"/>
    <property type="molecule type" value="Genomic_DNA"/>
</dbReference>
<dbReference type="Proteomes" id="UP000634136">
    <property type="component" value="Unassembled WGS sequence"/>
</dbReference>
<keyword evidence="3" id="KW-1185">Reference proteome</keyword>
<feature type="compositionally biased region" description="Basic residues" evidence="1">
    <location>
        <begin position="14"/>
        <end position="33"/>
    </location>
</feature>
<comment type="caution">
    <text evidence="2">The sequence shown here is derived from an EMBL/GenBank/DDBJ whole genome shotgun (WGS) entry which is preliminary data.</text>
</comment>
<evidence type="ECO:0000313" key="3">
    <source>
        <dbReference type="Proteomes" id="UP000634136"/>
    </source>
</evidence>
<accession>A0A834W6H0</accession>
<gene>
    <name evidence="2" type="ORF">G2W53_032078</name>
</gene>
<evidence type="ECO:0000313" key="2">
    <source>
        <dbReference type="EMBL" id="KAF7811102.1"/>
    </source>
</evidence>
<feature type="region of interest" description="Disordered" evidence="1">
    <location>
        <begin position="14"/>
        <end position="52"/>
    </location>
</feature>
<protein>
    <submittedName>
        <fullName evidence="2">Uncharacterized protein</fullName>
    </submittedName>
</protein>
<evidence type="ECO:0000256" key="1">
    <source>
        <dbReference type="SAM" id="MobiDB-lite"/>
    </source>
</evidence>
<proteinExistence type="predicted"/>
<reference evidence="2" key="1">
    <citation type="submission" date="2020-09" db="EMBL/GenBank/DDBJ databases">
        <title>Genome-Enabled Discovery of Anthraquinone Biosynthesis in Senna tora.</title>
        <authorList>
            <person name="Kang S.-H."/>
            <person name="Pandey R.P."/>
            <person name="Lee C.-M."/>
            <person name="Sim J.-S."/>
            <person name="Jeong J.-T."/>
            <person name="Choi B.-S."/>
            <person name="Jung M."/>
            <person name="Ginzburg D."/>
            <person name="Zhao K."/>
            <person name="Won S.Y."/>
            <person name="Oh T.-J."/>
            <person name="Yu Y."/>
            <person name="Kim N.-H."/>
            <person name="Lee O.R."/>
            <person name="Lee T.-H."/>
            <person name="Bashyal P."/>
            <person name="Kim T.-S."/>
            <person name="Lee W.-H."/>
            <person name="Kawkins C."/>
            <person name="Kim C.-K."/>
            <person name="Kim J.S."/>
            <person name="Ahn B.O."/>
            <person name="Rhee S.Y."/>
            <person name="Sohng J.K."/>
        </authorList>
    </citation>
    <scope>NUCLEOTIDE SEQUENCE</scope>
    <source>
        <tissue evidence="2">Leaf</tissue>
    </source>
</reference>